<dbReference type="SUPFAM" id="SSF56436">
    <property type="entry name" value="C-type lectin-like"/>
    <property type="match status" value="1"/>
</dbReference>
<dbReference type="EMBL" id="CAXKWB010000987">
    <property type="protein sequence ID" value="CAL4063010.1"/>
    <property type="molecule type" value="Genomic_DNA"/>
</dbReference>
<reference evidence="3 4" key="1">
    <citation type="submission" date="2024-05" db="EMBL/GenBank/DDBJ databases">
        <authorList>
            <person name="Wallberg A."/>
        </authorList>
    </citation>
    <scope>NUCLEOTIDE SEQUENCE [LARGE SCALE GENOMIC DNA]</scope>
</reference>
<dbReference type="AlphaFoldDB" id="A0AAV2PSM5"/>
<feature type="domain" description="C-type lectin" evidence="2">
    <location>
        <begin position="12"/>
        <end position="132"/>
    </location>
</feature>
<accession>A0AAV2PSM5</accession>
<dbReference type="PROSITE" id="PS50041">
    <property type="entry name" value="C_TYPE_LECTIN_2"/>
    <property type="match status" value="1"/>
</dbReference>
<keyword evidence="1" id="KW-0812">Transmembrane</keyword>
<dbReference type="GO" id="GO:0005886">
    <property type="term" value="C:plasma membrane"/>
    <property type="evidence" value="ECO:0007669"/>
    <property type="project" value="InterPro"/>
</dbReference>
<keyword evidence="4" id="KW-1185">Reference proteome</keyword>
<dbReference type="InterPro" id="IPR001304">
    <property type="entry name" value="C-type_lectin-like"/>
</dbReference>
<evidence type="ECO:0000259" key="2">
    <source>
        <dbReference type="PROSITE" id="PS50041"/>
    </source>
</evidence>
<feature type="non-terminal residue" evidence="3">
    <location>
        <position position="211"/>
    </location>
</feature>
<feature type="transmembrane region" description="Helical" evidence="1">
    <location>
        <begin position="153"/>
        <end position="175"/>
    </location>
</feature>
<dbReference type="Proteomes" id="UP001497623">
    <property type="component" value="Unassembled WGS sequence"/>
</dbReference>
<evidence type="ECO:0000313" key="3">
    <source>
        <dbReference type="EMBL" id="CAL4063010.1"/>
    </source>
</evidence>
<dbReference type="InterPro" id="IPR016187">
    <property type="entry name" value="CTDL_fold"/>
</dbReference>
<dbReference type="PANTHER" id="PTHR15028:SF6">
    <property type="entry name" value="B-CELL DIFFERENTIATION ANTIGEN CD72"/>
    <property type="match status" value="1"/>
</dbReference>
<evidence type="ECO:0000256" key="1">
    <source>
        <dbReference type="SAM" id="Phobius"/>
    </source>
</evidence>
<dbReference type="CDD" id="cd00037">
    <property type="entry name" value="CLECT"/>
    <property type="match status" value="1"/>
</dbReference>
<dbReference type="Pfam" id="PF00059">
    <property type="entry name" value="Lectin_C"/>
    <property type="match status" value="1"/>
</dbReference>
<dbReference type="InterPro" id="IPR016186">
    <property type="entry name" value="C-type_lectin-like/link_sf"/>
</dbReference>
<dbReference type="InterPro" id="IPR039689">
    <property type="entry name" value="CD72"/>
</dbReference>
<keyword evidence="1" id="KW-1133">Transmembrane helix</keyword>
<sequence>MTDICPEDYTIIGDECFVFSKIKGNWNFAQEACKEEGDILAVPSDMQSFLDYIESQGPVYGQRRFFIGGKRDSGSDWTWHSKDEIIFSKEYWNKNHLHSMPSLSVSECTTVQHGSKGLKKWFCSNNFRYICQKPVIQETSSSDEWCTISSVDIFLITLILILLLLIFGLIVYAFVVKKRLQTSLSADKEYALPKKSPVRQDSKNSLYGQLL</sequence>
<dbReference type="Gene3D" id="3.10.100.10">
    <property type="entry name" value="Mannose-Binding Protein A, subunit A"/>
    <property type="match status" value="1"/>
</dbReference>
<dbReference type="SMART" id="SM00034">
    <property type="entry name" value="CLECT"/>
    <property type="match status" value="1"/>
</dbReference>
<gene>
    <name evidence="3" type="ORF">MNOR_LOCUS3025</name>
</gene>
<dbReference type="GO" id="GO:0004888">
    <property type="term" value="F:transmembrane signaling receptor activity"/>
    <property type="evidence" value="ECO:0007669"/>
    <property type="project" value="InterPro"/>
</dbReference>
<name>A0AAV2PSM5_MEGNR</name>
<keyword evidence="1" id="KW-0472">Membrane</keyword>
<organism evidence="3 4">
    <name type="scientific">Meganyctiphanes norvegica</name>
    <name type="common">Northern krill</name>
    <name type="synonym">Thysanopoda norvegica</name>
    <dbReference type="NCBI Taxonomy" id="48144"/>
    <lineage>
        <taxon>Eukaryota</taxon>
        <taxon>Metazoa</taxon>
        <taxon>Ecdysozoa</taxon>
        <taxon>Arthropoda</taxon>
        <taxon>Crustacea</taxon>
        <taxon>Multicrustacea</taxon>
        <taxon>Malacostraca</taxon>
        <taxon>Eumalacostraca</taxon>
        <taxon>Eucarida</taxon>
        <taxon>Euphausiacea</taxon>
        <taxon>Euphausiidae</taxon>
        <taxon>Meganyctiphanes</taxon>
    </lineage>
</organism>
<comment type="caution">
    <text evidence="3">The sequence shown here is derived from an EMBL/GenBank/DDBJ whole genome shotgun (WGS) entry which is preliminary data.</text>
</comment>
<protein>
    <recommendedName>
        <fullName evidence="2">C-type lectin domain-containing protein</fullName>
    </recommendedName>
</protein>
<proteinExistence type="predicted"/>
<evidence type="ECO:0000313" key="4">
    <source>
        <dbReference type="Proteomes" id="UP001497623"/>
    </source>
</evidence>
<dbReference type="PANTHER" id="PTHR15028">
    <property type="entry name" value="CD72-RELATED"/>
    <property type="match status" value="1"/>
</dbReference>